<organism evidence="1 2">
    <name type="scientific">Saccharophagus degradans</name>
    <dbReference type="NCBI Taxonomy" id="86304"/>
    <lineage>
        <taxon>Bacteria</taxon>
        <taxon>Pseudomonadati</taxon>
        <taxon>Pseudomonadota</taxon>
        <taxon>Gammaproteobacteria</taxon>
        <taxon>Cellvibrionales</taxon>
        <taxon>Cellvibrionaceae</taxon>
        <taxon>Saccharophagus</taxon>
    </lineage>
</organism>
<name>A0AAW7XFT9_9GAMM</name>
<feature type="non-terminal residue" evidence="1">
    <location>
        <position position="1"/>
    </location>
</feature>
<dbReference type="AlphaFoldDB" id="A0AAW7XFT9"/>
<gene>
    <name evidence="1" type="ORF">Q4521_22215</name>
</gene>
<evidence type="ECO:0000313" key="2">
    <source>
        <dbReference type="Proteomes" id="UP001169760"/>
    </source>
</evidence>
<comment type="caution">
    <text evidence="1">The sequence shown here is derived from an EMBL/GenBank/DDBJ whole genome shotgun (WGS) entry which is preliminary data.</text>
</comment>
<reference evidence="1" key="1">
    <citation type="submission" date="2023-07" db="EMBL/GenBank/DDBJ databases">
        <title>Genome content predicts the carbon catabolic preferences of heterotrophic bacteria.</title>
        <authorList>
            <person name="Gralka M."/>
        </authorList>
    </citation>
    <scope>NUCLEOTIDE SEQUENCE</scope>
    <source>
        <strain evidence="1">I3M17_2</strain>
    </source>
</reference>
<proteinExistence type="predicted"/>
<protein>
    <submittedName>
        <fullName evidence="1">Uncharacterized protein</fullName>
    </submittedName>
</protein>
<dbReference type="RefSeq" id="WP_303494656.1">
    <property type="nucleotide sequence ID" value="NZ_JAUOPB010000425.1"/>
</dbReference>
<accession>A0AAW7XFT9</accession>
<sequence>THSPFNKKIIIPKATSSAQTYSLKKTYSKADFFGNVNTYGNITRGITVGNGQGSVLNSGLDLQITGNLSEQLKIRASIKDSN</sequence>
<feature type="non-terminal residue" evidence="1">
    <location>
        <position position="82"/>
    </location>
</feature>
<evidence type="ECO:0000313" key="1">
    <source>
        <dbReference type="EMBL" id="MDO6425209.1"/>
    </source>
</evidence>
<dbReference type="EMBL" id="JAUOPB010000425">
    <property type="protein sequence ID" value="MDO6425209.1"/>
    <property type="molecule type" value="Genomic_DNA"/>
</dbReference>
<dbReference type="Proteomes" id="UP001169760">
    <property type="component" value="Unassembled WGS sequence"/>
</dbReference>